<sequence>MRRRLPAALLVSGLTVTLAACGSSDDAETLTIGGSATVYPITELVAQETGTSIDMEAEGTLDGFERFCSGETDINNASEAITQEFLQQCEDNGVEFIEVPIGLDALSVVRNLDNDAVEDLSLEELQQIWEPDSSIERWSDLRPDLPDERIELFGRDDGSGTFEYFTHSVNGEAGEIREDYESTDDLDELTEWIAEEPNGLGFMGAGNYLSADDEARSQLSTVAVDGVEPSLENAQSGEYQPLTRPLFLYVNKQKLDESQTLQDFTESYIDSADEIMPRVFFYRLPEASYDQVRERLDSGETGSLYGGDPFLSTSVVELLEQR</sequence>
<dbReference type="PANTHER" id="PTHR30570">
    <property type="entry name" value="PERIPLASMIC PHOSPHATE BINDING COMPONENT OF PHOSPHATE ABC TRANSPORTER"/>
    <property type="match status" value="1"/>
</dbReference>
<gene>
    <name evidence="4" type="ORF">C884_01204</name>
</gene>
<keyword evidence="1 2" id="KW-0732">Signal</keyword>
<dbReference type="InterPro" id="IPR024370">
    <property type="entry name" value="PBP_domain"/>
</dbReference>
<organism evidence="4 5">
    <name type="scientific">Kocuria palustris PEL</name>
    <dbReference type="NCBI Taxonomy" id="1236550"/>
    <lineage>
        <taxon>Bacteria</taxon>
        <taxon>Bacillati</taxon>
        <taxon>Actinomycetota</taxon>
        <taxon>Actinomycetes</taxon>
        <taxon>Micrococcales</taxon>
        <taxon>Micrococcaceae</taxon>
        <taxon>Kocuria</taxon>
    </lineage>
</organism>
<evidence type="ECO:0000313" key="5">
    <source>
        <dbReference type="Proteomes" id="UP000009877"/>
    </source>
</evidence>
<reference evidence="4 5" key="1">
    <citation type="journal article" date="2014" name="Genome Announc.">
        <title>Draft Genome Sequence of Kocuria palustris PEL.</title>
        <authorList>
            <person name="Sharma G."/>
            <person name="Khatri I."/>
            <person name="Subramanian S."/>
        </authorList>
    </citation>
    <scope>NUCLEOTIDE SEQUENCE [LARGE SCALE GENOMIC DNA]</scope>
    <source>
        <strain evidence="4 5">PEL</strain>
    </source>
</reference>
<dbReference type="InterPro" id="IPR050811">
    <property type="entry name" value="Phosphate_ABC_transporter"/>
</dbReference>
<dbReference type="AlphaFoldDB" id="M2YAY7"/>
<evidence type="ECO:0000259" key="3">
    <source>
        <dbReference type="Pfam" id="PF12849"/>
    </source>
</evidence>
<feature type="domain" description="PBP" evidence="3">
    <location>
        <begin position="23"/>
        <end position="264"/>
    </location>
</feature>
<evidence type="ECO:0000313" key="4">
    <source>
        <dbReference type="EMBL" id="EME35804.1"/>
    </source>
</evidence>
<accession>M2YAY7</accession>
<name>M2YAY7_9MICC</name>
<feature type="signal peptide" evidence="2">
    <location>
        <begin position="1"/>
        <end position="19"/>
    </location>
</feature>
<dbReference type="Proteomes" id="UP000009877">
    <property type="component" value="Unassembled WGS sequence"/>
</dbReference>
<feature type="chain" id="PRO_5038455515" evidence="2">
    <location>
        <begin position="20"/>
        <end position="322"/>
    </location>
</feature>
<comment type="caution">
    <text evidence="4">The sequence shown here is derived from an EMBL/GenBank/DDBJ whole genome shotgun (WGS) entry which is preliminary data.</text>
</comment>
<dbReference type="CDD" id="cd13654">
    <property type="entry name" value="PBP2_phosphate_like_2"/>
    <property type="match status" value="1"/>
</dbReference>
<dbReference type="Gene3D" id="3.40.190.10">
    <property type="entry name" value="Periplasmic binding protein-like II"/>
    <property type="match status" value="2"/>
</dbReference>
<dbReference type="SUPFAM" id="SSF53850">
    <property type="entry name" value="Periplasmic binding protein-like II"/>
    <property type="match status" value="1"/>
</dbReference>
<dbReference type="PROSITE" id="PS51257">
    <property type="entry name" value="PROKAR_LIPOPROTEIN"/>
    <property type="match status" value="1"/>
</dbReference>
<keyword evidence="5" id="KW-1185">Reference proteome</keyword>
<dbReference type="PANTHER" id="PTHR30570:SF1">
    <property type="entry name" value="PHOSPHATE-BINDING PROTEIN PSTS"/>
    <property type="match status" value="1"/>
</dbReference>
<proteinExistence type="predicted"/>
<evidence type="ECO:0000256" key="1">
    <source>
        <dbReference type="ARBA" id="ARBA00022729"/>
    </source>
</evidence>
<dbReference type="EMBL" id="ANHZ02000020">
    <property type="protein sequence ID" value="EME35804.1"/>
    <property type="molecule type" value="Genomic_DNA"/>
</dbReference>
<dbReference type="Pfam" id="PF12849">
    <property type="entry name" value="PBP_like_2"/>
    <property type="match status" value="1"/>
</dbReference>
<protein>
    <submittedName>
        <fullName evidence="4">Phosphate ABC transporter, periplasmic phosphate-binding protein PstS</fullName>
    </submittedName>
</protein>
<evidence type="ECO:0000256" key="2">
    <source>
        <dbReference type="SAM" id="SignalP"/>
    </source>
</evidence>